<sequence>MIPAQKEGCKIASLFSAALAIPPKCTYNRGIETR</sequence>
<name>A0A8S5MGH6_9CAUD</name>
<reference evidence="1" key="1">
    <citation type="journal article" date="2021" name="Proc. Natl. Acad. Sci. U.S.A.">
        <title>A Catalog of Tens of Thousands of Viruses from Human Metagenomes Reveals Hidden Associations with Chronic Diseases.</title>
        <authorList>
            <person name="Tisza M.J."/>
            <person name="Buck C.B."/>
        </authorList>
    </citation>
    <scope>NUCLEOTIDE SEQUENCE</scope>
    <source>
        <strain evidence="1">CtGFb30</strain>
    </source>
</reference>
<dbReference type="EMBL" id="BK014893">
    <property type="protein sequence ID" value="DAD81019.1"/>
    <property type="molecule type" value="Genomic_DNA"/>
</dbReference>
<proteinExistence type="predicted"/>
<accession>A0A8S5MGH6</accession>
<organism evidence="1">
    <name type="scientific">Siphoviridae sp. ctGFb30</name>
    <dbReference type="NCBI Taxonomy" id="2826219"/>
    <lineage>
        <taxon>Viruses</taxon>
        <taxon>Duplodnaviria</taxon>
        <taxon>Heunggongvirae</taxon>
        <taxon>Uroviricota</taxon>
        <taxon>Caudoviricetes</taxon>
    </lineage>
</organism>
<protein>
    <submittedName>
        <fullName evidence="1">Uncharacterized protein</fullName>
    </submittedName>
</protein>
<evidence type="ECO:0000313" key="1">
    <source>
        <dbReference type="EMBL" id="DAD81019.1"/>
    </source>
</evidence>